<dbReference type="Proteomes" id="UP001163324">
    <property type="component" value="Chromosome 7"/>
</dbReference>
<protein>
    <submittedName>
        <fullName evidence="1">Uncharacterized protein</fullName>
    </submittedName>
</protein>
<sequence length="2529" mass="272965">MTTNGVNGTSHANGVNGHVNGTNGVSHAEGTNGINGHANGVNGSMHTTNGTTTTTSTLFPDEEGVNGKAMPVAICGIGLRLPGGSSTPQEFWEFLVNKGDARGRVPTSRYNVSAYHDPAKRPTTVATEYGYFLDDEVKLGAMDSSRFSMSRAELEFADPQQRRLLEVVTEAFEDAGETNVKGKNIGHYFGNMNEDWGEMMNRDPLWHGPNKIDGYQDWMLPNRISYEFGLTGPSMIIRTACSSALMGLNEACAAMQRGICESAVVTGANLILAPGTTQQMTEKGILSAEGSCKSFSADADGYARGEAFAAIFVKPLDAAIRDGNPIRAVIRAAVANSDGKTQGITQPNAVTHEKMIRLAYKQAGITDFCKTAYFECHGTGTPVGDPIETGAVANVFGEKGIHITSVKPNVGHTEGASGLVSLIKAVMSLEHRTIPPNIKFSSPNPKIRFTEGKLTVPVEPTPFPEDRLERVSVNSFGLGGSNAHVIVDSARSWNLPRPAAIAEAGAEDDVDIANQPQLLLFSAASGPSLKNMASGYEDWLTNHPEMADKLGDLAYTLANRRDHLSHRGFKVVGPGAELPKSQGRKIPNQPVNLVMVFTGQGAQWPRMGRMLLLRDDLVFQRTIKELDAHLRGLPQPPAWTIEGELQKSTKTSRVHLAEISQPICTAVQVALVDLLATVGVEPKAVVGHSSGELAAAYAAGALTAKEAIIGAYQRGQAAKLQSKKGAMAAVGLGWAEVEPFLDAPRVVVACENSPNSVTLSGDEPAVKDCVARIKEAHPDITARLLKVEKAYHSYHMQEIGADYNAMIEPHLEGKVAVKPFFSSVTGTGKPEERVLNAKYWQQNLESPVRFSPAVAGILEHVENPAFLEVGPHGALAGPARQIFAKASASPPYLSVMTRNEDCVQSYLTAVGKLFELNVALDYAAITPRGRTLPDLPRYPWNYEGGEFWAESRMSAEWRNPLFARHPLLGRRQLESTSLEPSWRNLVSIEDAPWLRDHVIQGTIVFPAAGYFAMVGEAVRQLSGSDDAYSLRHMVLSQALILQEGADHEIVTNLRPHRLTDHADSRWWEFSVASFNGKTWVKHCVGQVSAAASDEVLSVEAPKALPRKLDATKVFGTLAKAGMQYGPTFQRLTNITAGTMERRAVCDLTPELNGDEAKYHLHPTVIDAALQMGLIAARSGRLDPSNCAAMPTLIDDVTIFKTAPDASMSVDVFMNVQPGSGELRGQFQVVSDGKAVLSIPKASFTAIEQGAKEVVNHLPITGRTTWSPHVDFLDAASLIEPRADNAKGMPLLNEFGELCYIFFQRRIEDLQPKLSQKPAVQNLVAWVGRQFQTLDKNHPGHALDIEAIVGRAHEIGELLAGTPLSPSVESLLEVGAAIDDLLTGEKDIIELLMKDDLLTRLFQSVNTANLSPFIKSLAHARPSLCVLELGAGTGQMTSTVMKDLVVPNGGALYHKYTYTDSTSASFADAKKQFQQYDNMEYRVLDIGRDPAEQGFKDEDKYDLIVATNVVHATPHLSASLAHARKLLAPGGRLLLQELNTEAKWINCILGFLDDWWVGAEDGRPDQPYVTPERWTAELRAAGFAAPEVVLDCAAPHQLLAIMVARPEEDVNPTTSIKKDVTILAYEHDGKNVDVVSQKLQARGHTVTTHRLSDGPLKSGQDVIALLDETAPFFDEIEEKRFKDLQAFVSDINGSGLFWVTRPSQMEASDPRYGQVIGAIRSIRHEESMDFASCEVADLNASADVVLDAFAHFLKRHEDDFFRPDYEYAIGSDGTINVPRVYPFTFDDEREAARPADARVSLAAEKPGRLNTLAWSSRRSDAPVAGQVEIEVFSAEVGVNDAAAAMGTVSYPAGGLGASASGRISAVGADVEGLAVGDRVISLGSGSFSSHLVTSDKLVAKIPDSLSFEEAATLPTAYATAIMALYNTGNLEAGESLLINDPTSDVGLAAIQLAKDTKATIYATVRTDEEADLLATKYGLDRAHIFRATADASFQRDVLAATGGQGVDLALNSLSGELLHATWKSVAEFGRLVDVSTADLAGAGNLELNPFLGGRAYTGVNLDALVARKQGLVKSLLRTTVELLGQGRIAPSASRTVYKAEDAGDAIKHVHEHSAAAGAVVLQLRDAEGALTIGSDHRVKVADDHLRVDPTASYLLAGGLGGIGTVIARHLVENGARRIVSMSRNPGSKPEDLDTIRELESMGCEVVLVKGDMVNKADIYNAVRQSPNLKGILHSPMLLRDETFRNMTIEQWVTATNPKVKGAWYLHEATQEAGFELDWFVFLSSMSGLTGQPGQANYSGANTFLDTFALWRNTNGLAASSINIGAVADMGYAARDQQMLQRLLKTGYSGVTESEMIEAFNAAACYSIPDLTIDTKSRPYAYQNTFATGFASDKSYGHPGARAHWKKDVRIGVWHNVSDGESDDAAASGGNSFKAFVAAARADPEIMGKPETATHIAFEIGKQLMALLLRSEDELDITLPVTQLGLDSLVGIELRNWWRQTFGMDISVLQLLGFGTLEELGRQAVIGMSKA</sequence>
<keyword evidence="2" id="KW-1185">Reference proteome</keyword>
<gene>
    <name evidence="1" type="ORF">N3K66_007201</name>
</gene>
<comment type="caution">
    <text evidence="1">The sequence shown here is derived from an EMBL/GenBank/DDBJ whole genome shotgun (WGS) entry which is preliminary data.</text>
</comment>
<evidence type="ECO:0000313" key="2">
    <source>
        <dbReference type="Proteomes" id="UP001163324"/>
    </source>
</evidence>
<organism evidence="1 2">
    <name type="scientific">Trichothecium roseum</name>
    <dbReference type="NCBI Taxonomy" id="47278"/>
    <lineage>
        <taxon>Eukaryota</taxon>
        <taxon>Fungi</taxon>
        <taxon>Dikarya</taxon>
        <taxon>Ascomycota</taxon>
        <taxon>Pezizomycotina</taxon>
        <taxon>Sordariomycetes</taxon>
        <taxon>Hypocreomycetidae</taxon>
        <taxon>Hypocreales</taxon>
        <taxon>Hypocreales incertae sedis</taxon>
        <taxon>Trichothecium</taxon>
    </lineage>
</organism>
<evidence type="ECO:0000313" key="1">
    <source>
        <dbReference type="EMBL" id="KAI9897345.1"/>
    </source>
</evidence>
<reference evidence="1" key="1">
    <citation type="submission" date="2022-10" db="EMBL/GenBank/DDBJ databases">
        <title>Complete Genome of Trichothecium roseum strain YXFP-22015, a Plant Pathogen Isolated from Citrus.</title>
        <authorList>
            <person name="Wang Y."/>
            <person name="Zhu L."/>
        </authorList>
    </citation>
    <scope>NUCLEOTIDE SEQUENCE</scope>
    <source>
        <strain evidence="1">YXFP-22015</strain>
    </source>
</reference>
<proteinExistence type="predicted"/>
<name>A0ACC0UUD8_9HYPO</name>
<accession>A0ACC0UUD8</accession>
<dbReference type="EMBL" id="CM047946">
    <property type="protein sequence ID" value="KAI9897345.1"/>
    <property type="molecule type" value="Genomic_DNA"/>
</dbReference>